<name>A0A1X7SLQ6_AMPQE</name>
<protein>
    <submittedName>
        <fullName evidence="1">Uncharacterized protein</fullName>
    </submittedName>
</protein>
<dbReference type="AlphaFoldDB" id="A0A1X7SLQ6"/>
<dbReference type="InParanoid" id="A0A1X7SLQ6"/>
<evidence type="ECO:0000313" key="1">
    <source>
        <dbReference type="EnsemblMetazoa" id="Aqu2.1.03067_001"/>
    </source>
</evidence>
<reference evidence="1" key="1">
    <citation type="submission" date="2017-05" db="UniProtKB">
        <authorList>
            <consortium name="EnsemblMetazoa"/>
        </authorList>
    </citation>
    <scope>IDENTIFICATION</scope>
</reference>
<accession>A0A1X7SLQ6</accession>
<sequence length="190" mass="21993">MTTQLLSTRLRKRGESKNNCLVPAYASVASPKINENQLAQDIKTNCRQVTAGARSVRPTASALSVRPQKESIAFESKKQEIEVKRTLEGLEKKFSSLFIKLQSNLDELAKNSDHFNSIIWWMKSRTRKSDELSHVKTLDDAFEIIQPYFDFIDCRLIVDLSEEFPIKDKELVTKFKEYKKKLMSYVLQQK</sequence>
<dbReference type="EnsemblMetazoa" id="Aqu2.1.03067_001">
    <property type="protein sequence ID" value="Aqu2.1.03067_001"/>
    <property type="gene ID" value="Aqu2.1.03067"/>
</dbReference>
<proteinExistence type="predicted"/>
<organism evidence="1">
    <name type="scientific">Amphimedon queenslandica</name>
    <name type="common">Sponge</name>
    <dbReference type="NCBI Taxonomy" id="400682"/>
    <lineage>
        <taxon>Eukaryota</taxon>
        <taxon>Metazoa</taxon>
        <taxon>Porifera</taxon>
        <taxon>Demospongiae</taxon>
        <taxon>Heteroscleromorpha</taxon>
        <taxon>Haplosclerida</taxon>
        <taxon>Niphatidae</taxon>
        <taxon>Amphimedon</taxon>
    </lineage>
</organism>